<accession>A0ABS5K823</accession>
<dbReference type="Gene3D" id="3.30.70.1070">
    <property type="entry name" value="Sporulation related repeat"/>
    <property type="match status" value="1"/>
</dbReference>
<evidence type="ECO:0000313" key="3">
    <source>
        <dbReference type="Proteomes" id="UP000721861"/>
    </source>
</evidence>
<dbReference type="SUPFAM" id="SSF110997">
    <property type="entry name" value="Sporulation related repeat"/>
    <property type="match status" value="1"/>
</dbReference>
<comment type="caution">
    <text evidence="2">The sequence shown here is derived from an EMBL/GenBank/DDBJ whole genome shotgun (WGS) entry which is preliminary data.</text>
</comment>
<organism evidence="2 3">
    <name type="scientific">Carboxylicivirga mesophila</name>
    <dbReference type="NCBI Taxonomy" id="1166478"/>
    <lineage>
        <taxon>Bacteria</taxon>
        <taxon>Pseudomonadati</taxon>
        <taxon>Bacteroidota</taxon>
        <taxon>Bacteroidia</taxon>
        <taxon>Marinilabiliales</taxon>
        <taxon>Marinilabiliaceae</taxon>
        <taxon>Carboxylicivirga</taxon>
    </lineage>
</organism>
<dbReference type="Pfam" id="PF05036">
    <property type="entry name" value="SPOR"/>
    <property type="match status" value="1"/>
</dbReference>
<dbReference type="EMBL" id="JAGUCN010000003">
    <property type="protein sequence ID" value="MBS2210528.1"/>
    <property type="molecule type" value="Genomic_DNA"/>
</dbReference>
<dbReference type="InterPro" id="IPR007730">
    <property type="entry name" value="SPOR-like_dom"/>
</dbReference>
<evidence type="ECO:0000313" key="2">
    <source>
        <dbReference type="EMBL" id="MBS2210528.1"/>
    </source>
</evidence>
<gene>
    <name evidence="2" type="ORF">KEM09_03900</name>
</gene>
<dbReference type="Proteomes" id="UP000721861">
    <property type="component" value="Unassembled WGS sequence"/>
</dbReference>
<sequence>MRKLLSALAIVALLIGAGCKDEPAKKPQKPVKTAVVEKKVVADTVKKEEPKPVVKEVEPEPPKPADKYFLIAGSFASRNNADVFVAKLIDQGYNAQVIERPGGPNGEFYKVAYKSFYDRKEAYAELRTARNNEGRNDVWLLVKK</sequence>
<name>A0ABS5K823_9BACT</name>
<dbReference type="InterPro" id="IPR036680">
    <property type="entry name" value="SPOR-like_sf"/>
</dbReference>
<feature type="domain" description="SPOR" evidence="1">
    <location>
        <begin position="62"/>
        <end position="142"/>
    </location>
</feature>
<evidence type="ECO:0000259" key="1">
    <source>
        <dbReference type="PROSITE" id="PS51724"/>
    </source>
</evidence>
<reference evidence="2 3" key="1">
    <citation type="journal article" date="2014" name="Int. J. Syst. Evol. Microbiol.">
        <title>Carboxylicivirga gen. nov. in the family Marinilabiliaceae with two novel species, Carboxylicivirga mesophila sp. nov. and Carboxylicivirga taeanensis sp. nov., and reclassification of Cytophaga fermentans as Saccharicrinis fermentans gen. nov., comb. nov.</title>
        <authorList>
            <person name="Yang S.H."/>
            <person name="Seo H.S."/>
            <person name="Woo J.H."/>
            <person name="Oh H.M."/>
            <person name="Jang H."/>
            <person name="Lee J.H."/>
            <person name="Kim S.J."/>
            <person name="Kwon K.K."/>
        </authorList>
    </citation>
    <scope>NUCLEOTIDE SEQUENCE [LARGE SCALE GENOMIC DNA]</scope>
    <source>
        <strain evidence="2 3">JCM 18290</strain>
    </source>
</reference>
<dbReference type="PROSITE" id="PS51724">
    <property type="entry name" value="SPOR"/>
    <property type="match status" value="1"/>
</dbReference>
<proteinExistence type="predicted"/>
<keyword evidence="3" id="KW-1185">Reference proteome</keyword>
<dbReference type="RefSeq" id="WP_212225790.1">
    <property type="nucleotide sequence ID" value="NZ_JAGUCN010000003.1"/>
</dbReference>
<protein>
    <submittedName>
        <fullName evidence="2">SPOR domain-containing protein</fullName>
    </submittedName>
</protein>
<dbReference type="PROSITE" id="PS51257">
    <property type="entry name" value="PROKAR_LIPOPROTEIN"/>
    <property type="match status" value="1"/>
</dbReference>